<dbReference type="SMART" id="SM00422">
    <property type="entry name" value="HTH_MERR"/>
    <property type="match status" value="1"/>
</dbReference>
<proteinExistence type="predicted"/>
<protein>
    <submittedName>
        <fullName evidence="2">MerR-like DNA binding protein</fullName>
    </submittedName>
</protein>
<evidence type="ECO:0000259" key="1">
    <source>
        <dbReference type="SMART" id="SM00422"/>
    </source>
</evidence>
<feature type="domain" description="HTH merR-type" evidence="1">
    <location>
        <begin position="9"/>
        <end position="79"/>
    </location>
</feature>
<dbReference type="EMBL" id="QENZ01000004">
    <property type="protein sequence ID" value="PVX50952.1"/>
    <property type="molecule type" value="Genomic_DNA"/>
</dbReference>
<evidence type="ECO:0000313" key="2">
    <source>
        <dbReference type="EMBL" id="PVX50952.1"/>
    </source>
</evidence>
<reference evidence="2 3" key="1">
    <citation type="submission" date="2018-05" db="EMBL/GenBank/DDBJ databases">
        <title>Genomic Encyclopedia of Type Strains, Phase IV (KMG-IV): sequencing the most valuable type-strain genomes for metagenomic binning, comparative biology and taxonomic classification.</title>
        <authorList>
            <person name="Goeker M."/>
        </authorList>
    </citation>
    <scope>NUCLEOTIDE SEQUENCE [LARGE SCALE GENOMIC DNA]</scope>
    <source>
        <strain evidence="2 3">DSM 28579</strain>
    </source>
</reference>
<dbReference type="GO" id="GO:0003677">
    <property type="term" value="F:DNA binding"/>
    <property type="evidence" value="ECO:0007669"/>
    <property type="project" value="InterPro"/>
</dbReference>
<dbReference type="RefSeq" id="WP_116496502.1">
    <property type="nucleotide sequence ID" value="NZ_QENZ01000004.1"/>
</dbReference>
<keyword evidence="3" id="KW-1185">Reference proteome</keyword>
<dbReference type="OrthoDB" id="9810140at2"/>
<evidence type="ECO:0000313" key="3">
    <source>
        <dbReference type="Proteomes" id="UP000251835"/>
    </source>
</evidence>
<name>A0A7L4UQS8_BALHA</name>
<dbReference type="InterPro" id="IPR009061">
    <property type="entry name" value="DNA-bd_dom_put_sf"/>
</dbReference>
<sequence length="107" mass="12795">MTTFNKLYYSISEVANHFDEEVSAIRYWEKRFSILKPKKNKRGVRLFTAKDMENIEIIHYLIRVKKLTVEGAIKELELHGEKTEHKIEVLRKLKDIHSLLEKIKNKL</sequence>
<dbReference type="SUPFAM" id="SSF46955">
    <property type="entry name" value="Putative DNA-binding domain"/>
    <property type="match status" value="1"/>
</dbReference>
<organism evidence="2 3">
    <name type="scientific">Balneicella halophila</name>
    <dbReference type="NCBI Taxonomy" id="1537566"/>
    <lineage>
        <taxon>Bacteria</taxon>
        <taxon>Pseudomonadati</taxon>
        <taxon>Bacteroidota</taxon>
        <taxon>Bacteroidia</taxon>
        <taxon>Bacteroidales</taxon>
        <taxon>Balneicellaceae</taxon>
        <taxon>Balneicella</taxon>
    </lineage>
</organism>
<comment type="caution">
    <text evidence="2">The sequence shown here is derived from an EMBL/GenBank/DDBJ whole genome shotgun (WGS) entry which is preliminary data.</text>
</comment>
<dbReference type="Pfam" id="PF13411">
    <property type="entry name" value="MerR_1"/>
    <property type="match status" value="1"/>
</dbReference>
<dbReference type="AlphaFoldDB" id="A0A7L4UQS8"/>
<dbReference type="Gene3D" id="1.10.1660.10">
    <property type="match status" value="1"/>
</dbReference>
<dbReference type="InterPro" id="IPR000551">
    <property type="entry name" value="MerR-type_HTH_dom"/>
</dbReference>
<dbReference type="GO" id="GO:0006355">
    <property type="term" value="P:regulation of DNA-templated transcription"/>
    <property type="evidence" value="ECO:0007669"/>
    <property type="project" value="InterPro"/>
</dbReference>
<dbReference type="Proteomes" id="UP000251835">
    <property type="component" value="Unassembled WGS sequence"/>
</dbReference>
<gene>
    <name evidence="2" type="ORF">C7377_1282</name>
</gene>
<accession>A0A7L4UQS8</accession>